<dbReference type="EMBL" id="JAUEPP010000008">
    <property type="protein sequence ID" value="KAK3337914.1"/>
    <property type="molecule type" value="Genomic_DNA"/>
</dbReference>
<dbReference type="GO" id="GO:0003824">
    <property type="term" value="F:catalytic activity"/>
    <property type="evidence" value="ECO:0007669"/>
    <property type="project" value="InterPro"/>
</dbReference>
<feature type="compositionally biased region" description="Low complexity" evidence="3">
    <location>
        <begin position="73"/>
        <end position="87"/>
    </location>
</feature>
<dbReference type="RefSeq" id="XP_062677365.1">
    <property type="nucleotide sequence ID" value="XM_062829888.1"/>
</dbReference>
<comment type="caution">
    <text evidence="5">The sequence shown here is derived from an EMBL/GenBank/DDBJ whole genome shotgun (WGS) entry which is preliminary data.</text>
</comment>
<evidence type="ECO:0000259" key="4">
    <source>
        <dbReference type="Pfam" id="PF01565"/>
    </source>
</evidence>
<feature type="region of interest" description="Disordered" evidence="3">
    <location>
        <begin position="42"/>
        <end position="87"/>
    </location>
</feature>
<dbReference type="InterPro" id="IPR006094">
    <property type="entry name" value="Oxid_FAD_bind_N"/>
</dbReference>
<organism evidence="5 6">
    <name type="scientific">Neurospora tetraspora</name>
    <dbReference type="NCBI Taxonomy" id="94610"/>
    <lineage>
        <taxon>Eukaryota</taxon>
        <taxon>Fungi</taxon>
        <taxon>Dikarya</taxon>
        <taxon>Ascomycota</taxon>
        <taxon>Pezizomycotina</taxon>
        <taxon>Sordariomycetes</taxon>
        <taxon>Sordariomycetidae</taxon>
        <taxon>Sordariales</taxon>
        <taxon>Sordariaceae</taxon>
        <taxon>Neurospora</taxon>
    </lineage>
</organism>
<keyword evidence="2" id="KW-0274">FAD</keyword>
<dbReference type="InterPro" id="IPR016171">
    <property type="entry name" value="Vanillyl_alc_oxidase_C-sub2"/>
</dbReference>
<feature type="domain" description="FAD linked oxidase N-terminal" evidence="4">
    <location>
        <begin position="88"/>
        <end position="178"/>
    </location>
</feature>
<feature type="compositionally biased region" description="Gly residues" evidence="3">
    <location>
        <begin position="46"/>
        <end position="58"/>
    </location>
</feature>
<dbReference type="InterPro" id="IPR016164">
    <property type="entry name" value="FAD-linked_Oxase-like_C"/>
</dbReference>
<reference evidence="5" key="1">
    <citation type="journal article" date="2023" name="Mol. Phylogenet. Evol.">
        <title>Genome-scale phylogeny and comparative genomics of the fungal order Sordariales.</title>
        <authorList>
            <person name="Hensen N."/>
            <person name="Bonometti L."/>
            <person name="Westerberg I."/>
            <person name="Brannstrom I.O."/>
            <person name="Guillou S."/>
            <person name="Cros-Aarteil S."/>
            <person name="Calhoun S."/>
            <person name="Haridas S."/>
            <person name="Kuo A."/>
            <person name="Mondo S."/>
            <person name="Pangilinan J."/>
            <person name="Riley R."/>
            <person name="LaButti K."/>
            <person name="Andreopoulos B."/>
            <person name="Lipzen A."/>
            <person name="Chen C."/>
            <person name="Yan M."/>
            <person name="Daum C."/>
            <person name="Ng V."/>
            <person name="Clum A."/>
            <person name="Steindorff A."/>
            <person name="Ohm R.A."/>
            <person name="Martin F."/>
            <person name="Silar P."/>
            <person name="Natvig D.O."/>
            <person name="Lalanne C."/>
            <person name="Gautier V."/>
            <person name="Ament-Velasquez S.L."/>
            <person name="Kruys A."/>
            <person name="Hutchinson M.I."/>
            <person name="Powell A.J."/>
            <person name="Barry K."/>
            <person name="Miller A.N."/>
            <person name="Grigoriev I.V."/>
            <person name="Debuchy R."/>
            <person name="Gladieux P."/>
            <person name="Hiltunen Thoren M."/>
            <person name="Johannesson H."/>
        </authorList>
    </citation>
    <scope>NUCLEOTIDE SEQUENCE</scope>
    <source>
        <strain evidence="5">CBS 560.94</strain>
    </source>
</reference>
<protein>
    <recommendedName>
        <fullName evidence="4">FAD linked oxidase N-terminal domain-containing protein</fullName>
    </recommendedName>
</protein>
<dbReference type="Gene3D" id="3.40.462.10">
    <property type="entry name" value="FAD-linked oxidases, C-terminal domain"/>
    <property type="match status" value="1"/>
</dbReference>
<sequence length="499" mass="53840">MAVRSHEQHTIVLQPLKWNYGLPETLSPPYFIFHVGTISHSATSRGAGGRGSGVGGRVGDSQSRLPTTPPLSSPLVRDLSPSPPLLSGQSPRSILLHFSASSEIIEVSEEHAYAIVEPGVSFFDLYNYIQEKGYRLWPSCPTLGWGSVSGNTLERGFDYTPNGEHAEQQCGMEVVLGTAVRCGYGPSIDGLFYQSNFGIVTKLCIHLTPVPASFALCEVGVPSQDQLTSMVRTLAHLERENVIQNQTSISNPFRCGLADLPTCPDLVPRVLGPGLHQSGCARGTNADMTALAKERGWGYWTGDFALYAASPAIVDVNWALVQERIAVAIPGASVKLTFRADATTTKEEGVRWLNASKLAVPPESTAIPQYGVPGTQNAALMETRGGPKGKGGHICFSPLFPTDGIEMQAWPHDEGERVKRLFDGLVEDAERHGVSEYRIHLNYMDRVRGQFDWLGVGAGAGAGEKRDALGQVSRRLKGVLDPEGILGQGKSGIWTVPRT</sequence>
<keyword evidence="1" id="KW-0285">Flavoprotein</keyword>
<dbReference type="Proteomes" id="UP001278500">
    <property type="component" value="Unassembled WGS sequence"/>
</dbReference>
<evidence type="ECO:0000256" key="2">
    <source>
        <dbReference type="ARBA" id="ARBA00022827"/>
    </source>
</evidence>
<accession>A0AAE0J6N9</accession>
<dbReference type="AlphaFoldDB" id="A0AAE0J6N9"/>
<dbReference type="Pfam" id="PF01565">
    <property type="entry name" value="FAD_binding_4"/>
    <property type="match status" value="1"/>
</dbReference>
<dbReference type="Gene3D" id="1.10.45.10">
    <property type="entry name" value="Vanillyl-alcohol Oxidase, Chain A, domain 4"/>
    <property type="match status" value="1"/>
</dbReference>
<proteinExistence type="predicted"/>
<dbReference type="SUPFAM" id="SSF56176">
    <property type="entry name" value="FAD-binding/transporter-associated domain-like"/>
    <property type="match status" value="1"/>
</dbReference>
<evidence type="ECO:0000256" key="1">
    <source>
        <dbReference type="ARBA" id="ARBA00022630"/>
    </source>
</evidence>
<dbReference type="SUPFAM" id="SSF55103">
    <property type="entry name" value="FAD-linked oxidases, C-terminal domain"/>
    <property type="match status" value="1"/>
</dbReference>
<dbReference type="InterPro" id="IPR016169">
    <property type="entry name" value="FAD-bd_PCMH_sub2"/>
</dbReference>
<evidence type="ECO:0000313" key="6">
    <source>
        <dbReference type="Proteomes" id="UP001278500"/>
    </source>
</evidence>
<evidence type="ECO:0000256" key="3">
    <source>
        <dbReference type="SAM" id="MobiDB-lite"/>
    </source>
</evidence>
<evidence type="ECO:0000313" key="5">
    <source>
        <dbReference type="EMBL" id="KAK3337914.1"/>
    </source>
</evidence>
<dbReference type="InterPro" id="IPR016170">
    <property type="entry name" value="Cytok_DH_C_sf"/>
</dbReference>
<reference evidence="5" key="2">
    <citation type="submission" date="2023-06" db="EMBL/GenBank/DDBJ databases">
        <authorList>
            <consortium name="Lawrence Berkeley National Laboratory"/>
            <person name="Haridas S."/>
            <person name="Hensen N."/>
            <person name="Bonometti L."/>
            <person name="Westerberg I."/>
            <person name="Brannstrom I.O."/>
            <person name="Guillou S."/>
            <person name="Cros-Aarteil S."/>
            <person name="Calhoun S."/>
            <person name="Kuo A."/>
            <person name="Mondo S."/>
            <person name="Pangilinan J."/>
            <person name="Riley R."/>
            <person name="Labutti K."/>
            <person name="Andreopoulos B."/>
            <person name="Lipzen A."/>
            <person name="Chen C."/>
            <person name="Yanf M."/>
            <person name="Daum C."/>
            <person name="Ng V."/>
            <person name="Clum A."/>
            <person name="Steindorff A."/>
            <person name="Ohm R."/>
            <person name="Martin F."/>
            <person name="Silar P."/>
            <person name="Natvig D."/>
            <person name="Lalanne C."/>
            <person name="Gautier V."/>
            <person name="Ament-Velasquez S.L."/>
            <person name="Kruys A."/>
            <person name="Hutchinson M.I."/>
            <person name="Powell A.J."/>
            <person name="Barry K."/>
            <person name="Miller A.N."/>
            <person name="Grigoriev I.V."/>
            <person name="Debuchy R."/>
            <person name="Gladieux P."/>
            <person name="Thoren M.H."/>
            <person name="Johannesson H."/>
        </authorList>
    </citation>
    <scope>NUCLEOTIDE SEQUENCE</scope>
    <source>
        <strain evidence="5">CBS 560.94</strain>
    </source>
</reference>
<dbReference type="InterPro" id="IPR036318">
    <property type="entry name" value="FAD-bd_PCMH-like_sf"/>
</dbReference>
<keyword evidence="6" id="KW-1185">Reference proteome</keyword>
<name>A0AAE0J6N9_9PEZI</name>
<gene>
    <name evidence="5" type="ORF">B0H65DRAFT_552423</name>
</gene>
<dbReference type="GO" id="GO:0050660">
    <property type="term" value="F:flavin adenine dinucleotide binding"/>
    <property type="evidence" value="ECO:0007669"/>
    <property type="project" value="InterPro"/>
</dbReference>
<dbReference type="Gene3D" id="3.30.465.10">
    <property type="match status" value="1"/>
</dbReference>
<dbReference type="GeneID" id="87867042"/>